<feature type="non-terminal residue" evidence="2">
    <location>
        <position position="128"/>
    </location>
</feature>
<sequence length="128" mass="13729">MTPMQQTKAMMNVLLIVTAIALVVLSPSVSLAAVHCESSVQTSNIHYTEAERSVSTVQPGQHDTHNAENTCCIIICGLKAGIPASQFLGPLIAEMTSIRLYQAGFCAHFLSSRMSAFAISISFRMIAV</sequence>
<keyword evidence="1" id="KW-0732">Signal</keyword>
<reference evidence="2 3" key="1">
    <citation type="submission" date="2019-03" db="EMBL/GenBank/DDBJ databases">
        <title>Freshwater and sediment microbial communities from various areas in North America, analyzing microbe dynamics in response to fracking.</title>
        <authorList>
            <person name="Lamendella R."/>
        </authorList>
    </citation>
    <scope>NUCLEOTIDE SEQUENCE [LARGE SCALE GENOMIC DNA]</scope>
    <source>
        <strain evidence="2 3">175.2</strain>
    </source>
</reference>
<dbReference type="AlphaFoldDB" id="A0A4R3NJA7"/>
<evidence type="ECO:0000313" key="3">
    <source>
        <dbReference type="Proteomes" id="UP000295097"/>
    </source>
</evidence>
<comment type="caution">
    <text evidence="2">The sequence shown here is derived from an EMBL/GenBank/DDBJ whole genome shotgun (WGS) entry which is preliminary data.</text>
</comment>
<keyword evidence="3" id="KW-1185">Reference proteome</keyword>
<organism evidence="2 3">
    <name type="scientific">Martelella mediterranea</name>
    <dbReference type="NCBI Taxonomy" id="293089"/>
    <lineage>
        <taxon>Bacteria</taxon>
        <taxon>Pseudomonadati</taxon>
        <taxon>Pseudomonadota</taxon>
        <taxon>Alphaproteobacteria</taxon>
        <taxon>Hyphomicrobiales</taxon>
        <taxon>Aurantimonadaceae</taxon>
        <taxon>Martelella</taxon>
    </lineage>
</organism>
<name>A0A4R3NJA7_9HYPH</name>
<gene>
    <name evidence="2" type="ORF">EDC90_103042</name>
</gene>
<protein>
    <recommendedName>
        <fullName evidence="4">DUF2946 family protein</fullName>
    </recommendedName>
</protein>
<dbReference type="Proteomes" id="UP000295097">
    <property type="component" value="Unassembled WGS sequence"/>
</dbReference>
<feature type="signal peptide" evidence="1">
    <location>
        <begin position="1"/>
        <end position="32"/>
    </location>
</feature>
<proteinExistence type="predicted"/>
<evidence type="ECO:0000313" key="2">
    <source>
        <dbReference type="EMBL" id="TCT34798.1"/>
    </source>
</evidence>
<dbReference type="EMBL" id="SMAR01000030">
    <property type="protein sequence ID" value="TCT34798.1"/>
    <property type="molecule type" value="Genomic_DNA"/>
</dbReference>
<dbReference type="RefSeq" id="WP_132313432.1">
    <property type="nucleotide sequence ID" value="NZ_SMAR01000030.1"/>
</dbReference>
<accession>A0A4R3NJA7</accession>
<evidence type="ECO:0008006" key="4">
    <source>
        <dbReference type="Google" id="ProtNLM"/>
    </source>
</evidence>
<feature type="chain" id="PRO_5020247187" description="DUF2946 family protein" evidence="1">
    <location>
        <begin position="33"/>
        <end position="128"/>
    </location>
</feature>
<evidence type="ECO:0000256" key="1">
    <source>
        <dbReference type="SAM" id="SignalP"/>
    </source>
</evidence>